<dbReference type="Proteomes" id="UP000241365">
    <property type="component" value="Segment"/>
</dbReference>
<evidence type="ECO:0000256" key="4">
    <source>
        <dbReference type="SAM" id="MobiDB-lite"/>
    </source>
</evidence>
<keyword evidence="6" id="KW-1185">Reference proteome</keyword>
<sequence length="612" mass="69689">MNNKYTQDDISKNFNYNQAYMEYLHRNNNKIMNYNDNTDTVTIFSTRDKDNSYEIKYFPKKSELILVVTNLHNAFPRETITLSNNNFRHGVTTSMKSCNSCKRYNCKCHEEYGIEISCKGNKGEPGRNGLKGDPGLKGQKGDNNIITGKGDKGQNGPRGLKGRIGNKGQKGDSSPSNKGETGSKGDNGDKGDKGEQGDNGNKGDKGMQGKGFKYRCNYDPCKVYYYNDVVTVNTYCCNSIYVYTCKTKSGPLSKYTNICNVPGWKLMLKTCGKNKCDTSSDSSDGESCIDTCVKQLMCETNYPDIKVSNDNYRNICFPICNSNCLTKNNYLKYTGLWRRNYYYGMGDLAVLDNIIYIATANNNDEIPYNGSLYWDVFINNSVIYQGIWKSQKTYSINSIVTHNEYTYISIDYPPKGTDINNQDYWALLNLNSVNNTNKDNNIIETYNGSDTISSIDIRSNESNNIIKSSNASYYAYVDQDIIISSLNSSHAFDLKFEKIENNINIISEEQYIILFNPGTYKITININLSGINNLTLNGYIYTKNNLNEVKEIIRANNEILFNKTLNNTFQHIFPITTTYPNSKIWLRINWNNQNDIITIKSQKTWIIIEQLH</sequence>
<evidence type="ECO:0000313" key="5">
    <source>
        <dbReference type="EMBL" id="ANB50694.1"/>
    </source>
</evidence>
<evidence type="ECO:0000256" key="3">
    <source>
        <dbReference type="ARBA" id="ARBA00022844"/>
    </source>
</evidence>
<dbReference type="RefSeq" id="YP_010776445.1">
    <property type="nucleotide sequence ID" value="NC_075034.1"/>
</dbReference>
<name>A0A167RHN1_9VIRU</name>
<dbReference type="GeneID" id="80513056"/>
<keyword evidence="3" id="KW-0946">Virion</keyword>
<organism evidence="5 6">
    <name type="scientific">Powai lake megavirus</name>
    <dbReference type="NCBI Taxonomy" id="1842663"/>
    <lineage>
        <taxon>Viruses</taxon>
        <taxon>Varidnaviria</taxon>
        <taxon>Bamfordvirae</taxon>
        <taxon>Nucleocytoviricota</taxon>
        <taxon>Megaviricetes</taxon>
        <taxon>Imitervirales</taxon>
        <taxon>Mimiviridae</taxon>
        <taxon>Megamimivirinae</taxon>
        <taxon>Megavirus</taxon>
        <taxon>Megavirus powaiense</taxon>
    </lineage>
</organism>
<protein>
    <recommendedName>
        <fullName evidence="7">Collagen-like protein</fullName>
    </recommendedName>
</protein>
<dbReference type="Pfam" id="PF01391">
    <property type="entry name" value="Collagen"/>
    <property type="match status" value="1"/>
</dbReference>
<comment type="function">
    <text evidence="1">May participate in the formation of a layer of cross-linked glycosylated fibrils at the viral surface thus giving it a hairy-like appearance.</text>
</comment>
<evidence type="ECO:0000256" key="1">
    <source>
        <dbReference type="ARBA" id="ARBA00003026"/>
    </source>
</evidence>
<dbReference type="KEGG" id="vg:80513056"/>
<evidence type="ECO:0000256" key="2">
    <source>
        <dbReference type="ARBA" id="ARBA00004328"/>
    </source>
</evidence>
<evidence type="ECO:0008006" key="7">
    <source>
        <dbReference type="Google" id="ProtNLM"/>
    </source>
</evidence>
<dbReference type="InterPro" id="IPR008160">
    <property type="entry name" value="Collagen"/>
</dbReference>
<feature type="compositionally biased region" description="Polar residues" evidence="4">
    <location>
        <begin position="171"/>
        <end position="180"/>
    </location>
</feature>
<proteinExistence type="predicted"/>
<dbReference type="EMBL" id="KU877344">
    <property type="protein sequence ID" value="ANB50694.1"/>
    <property type="molecule type" value="Genomic_DNA"/>
</dbReference>
<dbReference type="GO" id="GO:0044423">
    <property type="term" value="C:virion component"/>
    <property type="evidence" value="ECO:0007669"/>
    <property type="project" value="UniProtKB-KW"/>
</dbReference>
<feature type="compositionally biased region" description="Basic and acidic residues" evidence="4">
    <location>
        <begin position="181"/>
        <end position="206"/>
    </location>
</feature>
<evidence type="ECO:0000313" key="6">
    <source>
        <dbReference type="Proteomes" id="UP000241365"/>
    </source>
</evidence>
<comment type="subcellular location">
    <subcellularLocation>
        <location evidence="2">Virion</location>
    </subcellularLocation>
</comment>
<accession>A0A167RHN1</accession>
<dbReference type="PANTHER" id="PTHR24637">
    <property type="entry name" value="COLLAGEN"/>
    <property type="match status" value="1"/>
</dbReference>
<reference evidence="5 6" key="1">
    <citation type="journal article" date="2016" name="Genome Announc.">
        <title>Complete Genome Sequence of a New Megavirus Family Member Isolated from an Inland Water Lake for the First Time in India.</title>
        <authorList>
            <person name="Chatterjee A."/>
            <person name="Ali F."/>
            <person name="Bange D."/>
            <person name="Kondabagil K."/>
        </authorList>
    </citation>
    <scope>NUCLEOTIDE SEQUENCE [LARGE SCALE GENOMIC DNA]</scope>
    <source>
        <strain evidence="5">1</strain>
    </source>
</reference>
<feature type="region of interest" description="Disordered" evidence="4">
    <location>
        <begin position="119"/>
        <end position="206"/>
    </location>
</feature>